<organism evidence="1 2">
    <name type="scientific">Methanobrevibacter arboriphilus</name>
    <dbReference type="NCBI Taxonomy" id="39441"/>
    <lineage>
        <taxon>Archaea</taxon>
        <taxon>Methanobacteriati</taxon>
        <taxon>Methanobacteriota</taxon>
        <taxon>Methanomada group</taxon>
        <taxon>Methanobacteria</taxon>
        <taxon>Methanobacteriales</taxon>
        <taxon>Methanobacteriaceae</taxon>
        <taxon>Methanobrevibacter</taxon>
    </lineage>
</organism>
<accession>A0A843AIA5</accession>
<evidence type="ECO:0000313" key="2">
    <source>
        <dbReference type="Proteomes" id="UP000658733"/>
    </source>
</evidence>
<dbReference type="RefSeq" id="WP_278522826.1">
    <property type="nucleotide sequence ID" value="NZ_JADIIN010000043.1"/>
</dbReference>
<sequence>MKTLDPRQILQPTLLEGVINKKMEQQLDFNGMFPEVKTDALGFTYGQDTNSAGDDIANDIQANPSELLEAAELDEIEMSKIEYKSGVLRGFGYKIKFTKKQFRQADIIDEISRAVDRAVFGVTKKMNDDRINTIKKVKNDVTEVGGAVDWSSNDANPISDILNIMKASKIEGYPYQLNNLFLHNDNYFELLDYIQNRDIQWVQSPFRADTKIPNINGVLVHNLMTAQIDEGDYAGIDSRFPGITGYKYLDPDHSTIENGKINVNKIEGEEYPYNTTIEIYAEEGLATKLPNTLYYKADAI</sequence>
<dbReference type="EMBL" id="JADIIN010000043">
    <property type="protein sequence ID" value="MBF4468795.1"/>
    <property type="molecule type" value="Genomic_DNA"/>
</dbReference>
<evidence type="ECO:0000313" key="1">
    <source>
        <dbReference type="EMBL" id="MBF4468795.1"/>
    </source>
</evidence>
<proteinExistence type="predicted"/>
<evidence type="ECO:0008006" key="3">
    <source>
        <dbReference type="Google" id="ProtNLM"/>
    </source>
</evidence>
<dbReference type="Proteomes" id="UP000658733">
    <property type="component" value="Unassembled WGS sequence"/>
</dbReference>
<dbReference type="AlphaFoldDB" id="A0A843AIA5"/>
<name>A0A843AIA5_METAZ</name>
<comment type="caution">
    <text evidence="1">The sequence shown here is derived from an EMBL/GenBank/DDBJ whole genome shotgun (WGS) entry which is preliminary data.</text>
</comment>
<protein>
    <recommendedName>
        <fullName evidence="3">Phage major capsid protein</fullName>
    </recommendedName>
</protein>
<gene>
    <name evidence="1" type="ORF">ISP01_05255</name>
</gene>
<reference evidence="1" key="1">
    <citation type="submission" date="2020-10" db="EMBL/GenBank/DDBJ databases">
        <title>Dehalococcoides mccartyi of a TCE/Cr reducing biochatode.</title>
        <authorList>
            <person name="Matturro B."/>
        </authorList>
    </citation>
    <scope>NUCLEOTIDE SEQUENCE</scope>
    <source>
        <strain evidence="1">Bin4</strain>
    </source>
</reference>